<dbReference type="Proteomes" id="UP000824469">
    <property type="component" value="Unassembled WGS sequence"/>
</dbReference>
<protein>
    <submittedName>
        <fullName evidence="1">Uncharacterized protein</fullName>
    </submittedName>
</protein>
<dbReference type="EMBL" id="JAHRHJ020000001">
    <property type="protein sequence ID" value="KAH9331305.1"/>
    <property type="molecule type" value="Genomic_DNA"/>
</dbReference>
<accession>A0AA38H2L5</accession>
<comment type="caution">
    <text evidence="1">The sequence shown here is derived from an EMBL/GenBank/DDBJ whole genome shotgun (WGS) entry which is preliminary data.</text>
</comment>
<sequence length="206" mass="22383">NISSHFGELPSLASPVGWGTKDSTDLTSFGDVFRIEDLSEFSNEDIAGPNSLFRCYSFFCVFSDCAQARHMDFFHKPTTSPFATPVYEGMSLDWMSDFMEDSFRGSSDLGSFADSSNITDEKPTAEAGGHMDQNLLSKKERLVPGRARSKRPRAGRCRGWSYEDYGSYGEQEQIIVKGTESGTGSSTAAKAVHALPEPANAAMAGG</sequence>
<keyword evidence="2" id="KW-1185">Reference proteome</keyword>
<feature type="non-terminal residue" evidence="1">
    <location>
        <position position="206"/>
    </location>
</feature>
<gene>
    <name evidence="1" type="ORF">KI387_003413</name>
</gene>
<evidence type="ECO:0000313" key="2">
    <source>
        <dbReference type="Proteomes" id="UP000824469"/>
    </source>
</evidence>
<name>A0AA38H2L5_TAXCH</name>
<organism evidence="1 2">
    <name type="scientific">Taxus chinensis</name>
    <name type="common">Chinese yew</name>
    <name type="synonym">Taxus wallichiana var. chinensis</name>
    <dbReference type="NCBI Taxonomy" id="29808"/>
    <lineage>
        <taxon>Eukaryota</taxon>
        <taxon>Viridiplantae</taxon>
        <taxon>Streptophyta</taxon>
        <taxon>Embryophyta</taxon>
        <taxon>Tracheophyta</taxon>
        <taxon>Spermatophyta</taxon>
        <taxon>Pinopsida</taxon>
        <taxon>Pinidae</taxon>
        <taxon>Conifers II</taxon>
        <taxon>Cupressales</taxon>
        <taxon>Taxaceae</taxon>
        <taxon>Taxus</taxon>
    </lineage>
</organism>
<reference evidence="1 2" key="1">
    <citation type="journal article" date="2021" name="Nat. Plants">
        <title>The Taxus genome provides insights into paclitaxel biosynthesis.</title>
        <authorList>
            <person name="Xiong X."/>
            <person name="Gou J."/>
            <person name="Liao Q."/>
            <person name="Li Y."/>
            <person name="Zhou Q."/>
            <person name="Bi G."/>
            <person name="Li C."/>
            <person name="Du R."/>
            <person name="Wang X."/>
            <person name="Sun T."/>
            <person name="Guo L."/>
            <person name="Liang H."/>
            <person name="Lu P."/>
            <person name="Wu Y."/>
            <person name="Zhang Z."/>
            <person name="Ro D.K."/>
            <person name="Shang Y."/>
            <person name="Huang S."/>
            <person name="Yan J."/>
        </authorList>
    </citation>
    <scope>NUCLEOTIDE SEQUENCE [LARGE SCALE GENOMIC DNA]</scope>
    <source>
        <strain evidence="1">Ta-2019</strain>
    </source>
</reference>
<feature type="non-terminal residue" evidence="1">
    <location>
        <position position="1"/>
    </location>
</feature>
<proteinExistence type="predicted"/>
<evidence type="ECO:0000313" key="1">
    <source>
        <dbReference type="EMBL" id="KAH9331305.1"/>
    </source>
</evidence>
<dbReference type="AlphaFoldDB" id="A0AA38H2L5"/>